<dbReference type="Gene3D" id="3.40.50.300">
    <property type="entry name" value="P-loop containing nucleotide triphosphate hydrolases"/>
    <property type="match status" value="1"/>
</dbReference>
<name>A0ABU5F6Y8_9BACT</name>
<dbReference type="PANTHER" id="PTHR11361">
    <property type="entry name" value="DNA MISMATCH REPAIR PROTEIN MUTS FAMILY MEMBER"/>
    <property type="match status" value="1"/>
</dbReference>
<dbReference type="InterPro" id="IPR007860">
    <property type="entry name" value="DNA_mmatch_repair_MutS_con_dom"/>
</dbReference>
<feature type="binding site" evidence="9">
    <location>
        <begin position="611"/>
        <end position="618"/>
    </location>
    <ligand>
        <name>ATP</name>
        <dbReference type="ChEBI" id="CHEBI:30616"/>
    </ligand>
</feature>
<dbReference type="Pfam" id="PF05192">
    <property type="entry name" value="MutS_III"/>
    <property type="match status" value="1"/>
</dbReference>
<dbReference type="SUPFAM" id="SSF48334">
    <property type="entry name" value="DNA repair protein MutS, domain III"/>
    <property type="match status" value="1"/>
</dbReference>
<dbReference type="InterPro" id="IPR007861">
    <property type="entry name" value="DNA_mismatch_repair_MutS_clamp"/>
</dbReference>
<dbReference type="PIRSF" id="PIRSF037677">
    <property type="entry name" value="DNA_mis_repair_Msh6"/>
    <property type="match status" value="1"/>
</dbReference>
<dbReference type="NCBIfam" id="NF003810">
    <property type="entry name" value="PRK05399.1"/>
    <property type="match status" value="1"/>
</dbReference>
<keyword evidence="14" id="KW-1185">Reference proteome</keyword>
<organism evidence="13 14">
    <name type="scientific">Gemmata algarum</name>
    <dbReference type="NCBI Taxonomy" id="2975278"/>
    <lineage>
        <taxon>Bacteria</taxon>
        <taxon>Pseudomonadati</taxon>
        <taxon>Planctomycetota</taxon>
        <taxon>Planctomycetia</taxon>
        <taxon>Gemmatales</taxon>
        <taxon>Gemmataceae</taxon>
        <taxon>Gemmata</taxon>
    </lineage>
</organism>
<dbReference type="InterPro" id="IPR027417">
    <property type="entry name" value="P-loop_NTPase"/>
</dbReference>
<comment type="similarity">
    <text evidence="1 9 10">Belongs to the DNA mismatch repair MutS family.</text>
</comment>
<dbReference type="SMART" id="SM00534">
    <property type="entry name" value="MUTSac"/>
    <property type="match status" value="1"/>
</dbReference>
<dbReference type="Gene3D" id="3.30.420.110">
    <property type="entry name" value="MutS, connector domain"/>
    <property type="match status" value="1"/>
</dbReference>
<dbReference type="InterPro" id="IPR005748">
    <property type="entry name" value="DNA_mismatch_repair_MutS"/>
</dbReference>
<evidence type="ECO:0000256" key="2">
    <source>
        <dbReference type="ARBA" id="ARBA00021982"/>
    </source>
</evidence>
<dbReference type="InterPro" id="IPR036678">
    <property type="entry name" value="MutS_con_dom_sf"/>
</dbReference>
<evidence type="ECO:0000313" key="14">
    <source>
        <dbReference type="Proteomes" id="UP001272242"/>
    </source>
</evidence>
<keyword evidence="6 9" id="KW-0238">DNA-binding</keyword>
<dbReference type="Pfam" id="PF01624">
    <property type="entry name" value="MutS_I"/>
    <property type="match status" value="1"/>
</dbReference>
<dbReference type="RefSeq" id="WP_320688823.1">
    <property type="nucleotide sequence ID" value="NZ_JAXBLV010000215.1"/>
</dbReference>
<dbReference type="InterPro" id="IPR007696">
    <property type="entry name" value="DNA_mismatch_repair_MutS_core"/>
</dbReference>
<dbReference type="InterPro" id="IPR000432">
    <property type="entry name" value="DNA_mismatch_repair_MutS_C"/>
</dbReference>
<sequence length="864" mass="94581">MSRMMQQYHDAKSQHPGMIVLFRNGDFYELFEDDAELGARVLGITLTKRDGSIPMAGVPVHKLEHYLGMLLRAGHRVAVCEQMEDPDPKKKIIHREVNRIVTPGTVTDDGLLDPRAPNHLVAIAPGKPGFFGLAWVDLSTGHFAATDVPVPRLQDELSRLSAVECLYAEGLTNTVSQAAGAYLPKSRVSRPDWTFDPATALAALKTHFAVGTLTGFGFDDAQTCLVAAGAVVIYLQETLKASLQHIRRLRPHRPDALLTLDEVTRRSLELTRTLRDNQRDGSLLSVLDRTVTPMGARLLHDSVLAPLTDVAAIGARLDAVEELLKDHALRQSVRDQLDACSDMQRLTTRVSTAKAGPRDLAAIARTLRHLPAVKAKLTGRRSRLLQDLEKRLELCPDIRELLDKAIEDDPPHIAKEGGVIRPGFSAELDELRALTTDGKNWIARYQAQEITRTGIGSLKVGYNEIDGYYLEITNANETKTPPEYKHQKTLKNAKRYYTPALREYEEKVVTAQDKSKALELQLFVTLRDQVAAQTPRLLNTAEVLAALDMLAALAELAAARNYVRPALVEEAVLDIRDGRHPVLDQLLPPGTFVPNDVVFGPDDGAFWLVTGPNMAGKSTFLRQAALITLMAHVGSFVPAKSAKVGLTDRIFTRVGASDELSRGQSTFMVEMTEAANILNNATARSLVILDEIGRGTSTYDGVSLAWAMTEYLHDTLGCRTLFATHYHELAQLAATLPRLRNYNVLVRELDEEIVFLHKIAPGNAERSYGIHVARLAGVPGSVLARATAVLGTLEKGHDLSNVPAAPVAVPDVTRPIPLPTPATPPRVEPPKPKIVQPPEAPRRKSKPQAATGPSLFGDGDDVPF</sequence>
<keyword evidence="4 9" id="KW-0227">DNA damage</keyword>
<evidence type="ECO:0000256" key="9">
    <source>
        <dbReference type="HAMAP-Rule" id="MF_00096"/>
    </source>
</evidence>
<comment type="function">
    <text evidence="8 9">This protein is involved in the repair of mismatches in DNA. It is possible that it carries out the mismatch recognition step. This protein has a weak ATPase activity.</text>
</comment>
<dbReference type="InterPro" id="IPR007695">
    <property type="entry name" value="DNA_mismatch_repair_MutS-lik_N"/>
</dbReference>
<evidence type="ECO:0000256" key="4">
    <source>
        <dbReference type="ARBA" id="ARBA00022763"/>
    </source>
</evidence>
<evidence type="ECO:0000256" key="5">
    <source>
        <dbReference type="ARBA" id="ARBA00022840"/>
    </source>
</evidence>
<protein>
    <recommendedName>
        <fullName evidence="2 9">DNA mismatch repair protein MutS</fullName>
    </recommendedName>
</protein>
<evidence type="ECO:0000256" key="3">
    <source>
        <dbReference type="ARBA" id="ARBA00022741"/>
    </source>
</evidence>
<dbReference type="NCBIfam" id="TIGR01070">
    <property type="entry name" value="mutS1"/>
    <property type="match status" value="1"/>
</dbReference>
<dbReference type="Pfam" id="PF00488">
    <property type="entry name" value="MutS_V"/>
    <property type="match status" value="1"/>
</dbReference>
<comment type="caution">
    <text evidence="13">The sequence shown here is derived from an EMBL/GenBank/DDBJ whole genome shotgun (WGS) entry which is preliminary data.</text>
</comment>
<feature type="region of interest" description="Disordered" evidence="11">
    <location>
        <begin position="810"/>
        <end position="864"/>
    </location>
</feature>
<evidence type="ECO:0000313" key="13">
    <source>
        <dbReference type="EMBL" id="MDY3562502.1"/>
    </source>
</evidence>
<evidence type="ECO:0000259" key="12">
    <source>
        <dbReference type="PROSITE" id="PS00486"/>
    </source>
</evidence>
<dbReference type="PANTHER" id="PTHR11361:SF34">
    <property type="entry name" value="DNA MISMATCH REPAIR PROTEIN MSH1, MITOCHONDRIAL"/>
    <property type="match status" value="1"/>
</dbReference>
<dbReference type="Proteomes" id="UP001272242">
    <property type="component" value="Unassembled WGS sequence"/>
</dbReference>
<dbReference type="HAMAP" id="MF_00096">
    <property type="entry name" value="MutS"/>
    <property type="match status" value="1"/>
</dbReference>
<dbReference type="EMBL" id="JAXBLV010000215">
    <property type="protein sequence ID" value="MDY3562502.1"/>
    <property type="molecule type" value="Genomic_DNA"/>
</dbReference>
<dbReference type="InterPro" id="IPR016151">
    <property type="entry name" value="DNA_mismatch_repair_MutS_N"/>
</dbReference>
<dbReference type="SUPFAM" id="SSF55271">
    <property type="entry name" value="DNA repair protein MutS, domain I"/>
    <property type="match status" value="1"/>
</dbReference>
<dbReference type="Gene3D" id="3.40.1170.10">
    <property type="entry name" value="DNA repair protein MutS, domain I"/>
    <property type="match status" value="1"/>
</dbReference>
<evidence type="ECO:0000256" key="11">
    <source>
        <dbReference type="SAM" id="MobiDB-lite"/>
    </source>
</evidence>
<dbReference type="Pfam" id="PF05188">
    <property type="entry name" value="MutS_II"/>
    <property type="match status" value="1"/>
</dbReference>
<evidence type="ECO:0000256" key="6">
    <source>
        <dbReference type="ARBA" id="ARBA00023125"/>
    </source>
</evidence>
<feature type="compositionally biased region" description="Pro residues" evidence="11">
    <location>
        <begin position="816"/>
        <end position="827"/>
    </location>
</feature>
<dbReference type="Pfam" id="PF05190">
    <property type="entry name" value="MutS_IV"/>
    <property type="match status" value="1"/>
</dbReference>
<dbReference type="SMART" id="SM00533">
    <property type="entry name" value="MUTSd"/>
    <property type="match status" value="1"/>
</dbReference>
<dbReference type="Gene3D" id="1.10.1420.10">
    <property type="match status" value="2"/>
</dbReference>
<dbReference type="CDD" id="cd03284">
    <property type="entry name" value="ABC_MutS1"/>
    <property type="match status" value="1"/>
</dbReference>
<keyword evidence="5 9" id="KW-0067">ATP-binding</keyword>
<dbReference type="InterPro" id="IPR036187">
    <property type="entry name" value="DNA_mismatch_repair_MutS_sf"/>
</dbReference>
<feature type="domain" description="DNA mismatch repair proteins mutS family" evidence="12">
    <location>
        <begin position="685"/>
        <end position="701"/>
    </location>
</feature>
<proteinExistence type="inferred from homology"/>
<dbReference type="PROSITE" id="PS00486">
    <property type="entry name" value="DNA_MISMATCH_REPAIR_2"/>
    <property type="match status" value="1"/>
</dbReference>
<dbReference type="InterPro" id="IPR045076">
    <property type="entry name" value="MutS"/>
</dbReference>
<keyword evidence="7 9" id="KW-0234">DNA repair</keyword>
<accession>A0ABU5F6Y8</accession>
<evidence type="ECO:0000256" key="10">
    <source>
        <dbReference type="RuleBase" id="RU003756"/>
    </source>
</evidence>
<evidence type="ECO:0000256" key="1">
    <source>
        <dbReference type="ARBA" id="ARBA00006271"/>
    </source>
</evidence>
<gene>
    <name evidence="9 13" type="primary">mutS</name>
    <name evidence="13" type="ORF">R5W23_003968</name>
</gene>
<dbReference type="InterPro" id="IPR017261">
    <property type="entry name" value="DNA_mismatch_repair_MutS/MSH"/>
</dbReference>
<dbReference type="SUPFAM" id="SSF53150">
    <property type="entry name" value="DNA repair protein MutS, domain II"/>
    <property type="match status" value="1"/>
</dbReference>
<dbReference type="SUPFAM" id="SSF52540">
    <property type="entry name" value="P-loop containing nucleoside triphosphate hydrolases"/>
    <property type="match status" value="1"/>
</dbReference>
<evidence type="ECO:0000256" key="7">
    <source>
        <dbReference type="ARBA" id="ARBA00023204"/>
    </source>
</evidence>
<evidence type="ECO:0000256" key="8">
    <source>
        <dbReference type="ARBA" id="ARBA00024647"/>
    </source>
</evidence>
<keyword evidence="3 9" id="KW-0547">Nucleotide-binding</keyword>
<reference evidence="14" key="1">
    <citation type="journal article" date="2023" name="Mar. Drugs">
        <title>Gemmata algarum, a Novel Planctomycete Isolated from an Algal Mat, Displays Antimicrobial Activity.</title>
        <authorList>
            <person name="Kumar G."/>
            <person name="Kallscheuer N."/>
            <person name="Kashif M."/>
            <person name="Ahamad S."/>
            <person name="Jagadeeshwari U."/>
            <person name="Pannikurungottu S."/>
            <person name="Haufschild T."/>
            <person name="Kabuu M."/>
            <person name="Sasikala C."/>
            <person name="Jogler C."/>
            <person name="Ramana C."/>
        </authorList>
    </citation>
    <scope>NUCLEOTIDE SEQUENCE [LARGE SCALE GENOMIC DNA]</scope>
    <source>
        <strain evidence="14">JC673</strain>
    </source>
</reference>